<accession>A0A835RZI8</accession>
<dbReference type="GO" id="GO:0006623">
    <property type="term" value="P:protein targeting to vacuole"/>
    <property type="evidence" value="ECO:0007669"/>
    <property type="project" value="TreeGrafter"/>
</dbReference>
<dbReference type="Proteomes" id="UP000639772">
    <property type="component" value="Chromosome 1"/>
</dbReference>
<dbReference type="EMBL" id="JADCNM010000001">
    <property type="protein sequence ID" value="KAG0501171.1"/>
    <property type="molecule type" value="Genomic_DNA"/>
</dbReference>
<name>A0A835RZI8_VANPL</name>
<dbReference type="InterPro" id="IPR026847">
    <property type="entry name" value="VPS13"/>
</dbReference>
<reference evidence="1 2" key="1">
    <citation type="journal article" date="2020" name="Nat. Food">
        <title>A phased Vanilla planifolia genome enables genetic improvement of flavour and production.</title>
        <authorList>
            <person name="Hasing T."/>
            <person name="Tang H."/>
            <person name="Brym M."/>
            <person name="Khazi F."/>
            <person name="Huang T."/>
            <person name="Chambers A.H."/>
        </authorList>
    </citation>
    <scope>NUCLEOTIDE SEQUENCE [LARGE SCALE GENOMIC DNA]</scope>
    <source>
        <tissue evidence="1">Leaf</tissue>
    </source>
</reference>
<dbReference type="OrthoDB" id="428159at2759"/>
<protein>
    <submittedName>
        <fullName evidence="1">Uncharacterized protein</fullName>
    </submittedName>
</protein>
<dbReference type="PANTHER" id="PTHR16166:SF143">
    <property type="entry name" value="PROTEIN SORTING-ASSOCIATED PROTEIN, PUTATIVE (DUF1162)-RELATED"/>
    <property type="match status" value="1"/>
</dbReference>
<gene>
    <name evidence="1" type="ORF">HPP92_001243</name>
</gene>
<organism evidence="1 2">
    <name type="scientific">Vanilla planifolia</name>
    <name type="common">Vanilla</name>
    <dbReference type="NCBI Taxonomy" id="51239"/>
    <lineage>
        <taxon>Eukaryota</taxon>
        <taxon>Viridiplantae</taxon>
        <taxon>Streptophyta</taxon>
        <taxon>Embryophyta</taxon>
        <taxon>Tracheophyta</taxon>
        <taxon>Spermatophyta</taxon>
        <taxon>Magnoliopsida</taxon>
        <taxon>Liliopsida</taxon>
        <taxon>Asparagales</taxon>
        <taxon>Orchidaceae</taxon>
        <taxon>Vanilloideae</taxon>
        <taxon>Vanilleae</taxon>
        <taxon>Vanilla</taxon>
    </lineage>
</organism>
<evidence type="ECO:0000313" key="1">
    <source>
        <dbReference type="EMBL" id="KAG0501171.1"/>
    </source>
</evidence>
<sequence length="1371" mass="157141">MLDDSSSHQSLPFVDFHFSLQLSDQIFEPLIKVVLQPFEAIYDLEYFLEMWELFEGFLSFQFLHKRVLLSLNGLIDFKSRLFIKADYISHYRKRMGWDIFLNSFVIKFPLSYEEACSSTMLFNLEGLSFKSMPNIEKLPDLLERRPFENYDLKRCLKYIMDNGISGFQLQYFYDQFELSLTGFQVKLLMPNPEIAVSMVEKCNPIFTIIRCVFIEESFLRPFEVSCLVPLLNLRFSPTVLSLIMRLVMFPEGKSIASTRRIPIENMSDKLSGLSSSYFSLSFKLDYLNIHLALEDDTDCDTAVYFDFEKIDSWYVARETVELSCLFEKVVIITRDLRHEHDNLVLCSASSVKSPDIFVEHDSKSQTGDGYRKRCSHYYCFQLHYRTSFRDNAVYHDYHIFLSEVDLHIYPRICGLLQRLFNRIAVQSFSSSACNESSIEVDQNDELWKRAIFDNSAFGFSNFCAVDTSVGASISVDHFPFVTIYDSGSFSNLENSIVNGVSRLQNLCVIEKQHPRRIKLGKKKGFSQDYSVLNKLKLSKFDDIISLDINLNTSKAHFHDCSCVLGTISLPEFQCIISFHGNNKWDVLVSADGLSLSSPLSPHEVLWGSVSSVLSPVLNVRARKSEKQETLNISFGFQHVKCILTSEFLGMLIGYFSLSDWSLKGTMKEDEQWTSSNDEFYGSSGFGAQIFYKFEILESIVIFPVEDHLAFCLQVDAPRLYCSFMLASTSENAFEGISLECNVPSITFASGLNIFNLFGRSLSLSLLLLKDGTSLFKLGYNICKKNIHFVEHLDTDVWLRVPCKIKKSVDDSDFPALIMINVDNCKVTVEDEYFFDGVGAIMSVVDQLSLVSKVSEYFTSDVLHFLHLKRKINVEAVDITDRSNEFSFILKACAKALSFNFSRSNVKEASTVETIANLYVRLDCSASVRNGFLKSLDAEVSSFLLHSFCNDVLLASFSSDDGATFRIGINFCRSLQGSAEVVFAIPAIDIWLHIPEWVSINAFLCSLKGKLDILFPSTVVNLKSSYKDNSESVSSCSASESTMLETEIFTMKSESIIISFHVPLYDNEQDSSKFDVYKPDKYNVLGTTAALNASAFELKPSKQLKLLFESKYLLFTKEENRMNLKCNIDKMRTLLEMVQGHERYSLPFIYISHVKIETEVHYGEQLIQAFLDVQVDSVDVGFSYPVFKFLSNVQFRAHEQRVFKIQPYCMFWKFKLIKGALLLSDGRWGFHGPILEILIKCMVIQSKQINNIFDGSGFFDLLINYNNVDKVMWEPFVEPWSFRFSFIRKRAGNILLDRSKTMEVCMESTDQLNLNITEPLIEAIFRFQEMVNHAFNRSSEVLKSIDIALPVNDEINSRRYAPYILRMTRHFL</sequence>
<proteinExistence type="predicted"/>
<comment type="caution">
    <text evidence="1">The sequence shown here is derived from an EMBL/GenBank/DDBJ whole genome shotgun (WGS) entry which is preliminary data.</text>
</comment>
<dbReference type="GO" id="GO:0045053">
    <property type="term" value="P:protein retention in Golgi apparatus"/>
    <property type="evidence" value="ECO:0007669"/>
    <property type="project" value="TreeGrafter"/>
</dbReference>
<evidence type="ECO:0000313" key="2">
    <source>
        <dbReference type="Proteomes" id="UP000639772"/>
    </source>
</evidence>
<dbReference type="PANTHER" id="PTHR16166">
    <property type="entry name" value="VACUOLAR PROTEIN SORTING-ASSOCIATED PROTEIN VPS13"/>
    <property type="match status" value="1"/>
</dbReference>